<dbReference type="EMBL" id="KB741189">
    <property type="protein sequence ID" value="ENN73048.1"/>
    <property type="molecule type" value="Genomic_DNA"/>
</dbReference>
<gene>
    <name evidence="1" type="ORF">YQE_10319</name>
</gene>
<accession>N6T5V7</accession>
<feature type="non-terminal residue" evidence="1">
    <location>
        <position position="1"/>
    </location>
</feature>
<sequence>MQNDEDITAEEVWRSTKEDFQIDKRLLMLNEKLERQALCQRNNGGRICANSHEYSDPNPHITINHNYQREFGVNVWAGIVGRYLVSNFEIDGYVEEIMARNAGHRDRQICEKMHAPAGLATGKESKQ</sequence>
<protein>
    <submittedName>
        <fullName evidence="1">Uncharacterized protein</fullName>
    </submittedName>
</protein>
<evidence type="ECO:0000313" key="1">
    <source>
        <dbReference type="EMBL" id="ENN73048.1"/>
    </source>
</evidence>
<dbReference type="AlphaFoldDB" id="N6T5V7"/>
<name>N6T5V7_DENPD</name>
<organism evidence="1">
    <name type="scientific">Dendroctonus ponderosae</name>
    <name type="common">Mountain pine beetle</name>
    <dbReference type="NCBI Taxonomy" id="77166"/>
    <lineage>
        <taxon>Eukaryota</taxon>
        <taxon>Metazoa</taxon>
        <taxon>Ecdysozoa</taxon>
        <taxon>Arthropoda</taxon>
        <taxon>Hexapoda</taxon>
        <taxon>Insecta</taxon>
        <taxon>Pterygota</taxon>
        <taxon>Neoptera</taxon>
        <taxon>Endopterygota</taxon>
        <taxon>Coleoptera</taxon>
        <taxon>Polyphaga</taxon>
        <taxon>Cucujiformia</taxon>
        <taxon>Curculionidae</taxon>
        <taxon>Scolytinae</taxon>
        <taxon>Dendroctonus</taxon>
    </lineage>
</organism>
<reference evidence="1" key="1">
    <citation type="journal article" date="2013" name="Genome Biol.">
        <title>Draft genome of the mountain pine beetle, Dendroctonus ponderosae Hopkins, a major forest pest.</title>
        <authorList>
            <person name="Keeling C.I."/>
            <person name="Yuen M.M."/>
            <person name="Liao N.Y."/>
            <person name="Docking T.R."/>
            <person name="Chan S.K."/>
            <person name="Taylor G.A."/>
            <person name="Palmquist D.L."/>
            <person name="Jackman S.D."/>
            <person name="Nguyen A."/>
            <person name="Li M."/>
            <person name="Henderson H."/>
            <person name="Janes J.K."/>
            <person name="Zhao Y."/>
            <person name="Pandoh P."/>
            <person name="Moore R."/>
            <person name="Sperling F.A."/>
            <person name="Huber D.P."/>
            <person name="Birol I."/>
            <person name="Jones S.J."/>
            <person name="Bohlmann J."/>
        </authorList>
    </citation>
    <scope>NUCLEOTIDE SEQUENCE</scope>
</reference>
<proteinExistence type="predicted"/>
<dbReference type="HOGENOM" id="CLU_1972743_0_0_1"/>